<feature type="region of interest" description="Disordered" evidence="1">
    <location>
        <begin position="79"/>
        <end position="117"/>
    </location>
</feature>
<comment type="caution">
    <text evidence="2">The sequence shown here is derived from an EMBL/GenBank/DDBJ whole genome shotgun (WGS) entry which is preliminary data.</text>
</comment>
<dbReference type="Proteomes" id="UP001152604">
    <property type="component" value="Unassembled WGS sequence"/>
</dbReference>
<accession>A0ABM9DK07</accession>
<reference evidence="2" key="1">
    <citation type="submission" date="2022-03" db="EMBL/GenBank/DDBJ databases">
        <authorList>
            <person name="Brunel B."/>
        </authorList>
    </citation>
    <scope>NUCLEOTIDE SEQUENCE</scope>
    <source>
        <strain evidence="2">STM4922sample</strain>
    </source>
</reference>
<dbReference type="EMBL" id="CAKXZS010000010">
    <property type="protein sequence ID" value="CAH2396949.1"/>
    <property type="molecule type" value="Genomic_DNA"/>
</dbReference>
<evidence type="ECO:0000256" key="1">
    <source>
        <dbReference type="SAM" id="MobiDB-lite"/>
    </source>
</evidence>
<feature type="compositionally biased region" description="Basic and acidic residues" evidence="1">
    <location>
        <begin position="96"/>
        <end position="106"/>
    </location>
</feature>
<name>A0ABM9DK07_9HYPH</name>
<organism evidence="2 3">
    <name type="scientific">Mesorhizobium ventifaucium</name>
    <dbReference type="NCBI Taxonomy" id="666020"/>
    <lineage>
        <taxon>Bacteria</taxon>
        <taxon>Pseudomonadati</taxon>
        <taxon>Pseudomonadota</taxon>
        <taxon>Alphaproteobacteria</taxon>
        <taxon>Hyphomicrobiales</taxon>
        <taxon>Phyllobacteriaceae</taxon>
        <taxon>Mesorhizobium</taxon>
    </lineage>
</organism>
<protein>
    <submittedName>
        <fullName evidence="2">Uncharacterized protein</fullName>
    </submittedName>
</protein>
<sequence length="117" mass="13383">MSTRGNYIRSPRPWAIESERHPGIAGRSQWETLGSHYVTQSRYSRTRTRRRFETGIRPVPDLAADAAAVVTIATIEPMSLSESRKSFAPDDAQQNQHERGSVEKISKSQRRPRPYRC</sequence>
<gene>
    <name evidence="2" type="ORF">MES4922_180073</name>
</gene>
<proteinExistence type="predicted"/>
<feature type="compositionally biased region" description="Basic residues" evidence="1">
    <location>
        <begin position="107"/>
        <end position="117"/>
    </location>
</feature>
<evidence type="ECO:0000313" key="2">
    <source>
        <dbReference type="EMBL" id="CAH2396949.1"/>
    </source>
</evidence>
<keyword evidence="3" id="KW-1185">Reference proteome</keyword>
<evidence type="ECO:0000313" key="3">
    <source>
        <dbReference type="Proteomes" id="UP001152604"/>
    </source>
</evidence>